<evidence type="ECO:0000256" key="1">
    <source>
        <dbReference type="SAM" id="MobiDB-lite"/>
    </source>
</evidence>
<feature type="signal peptide" evidence="2">
    <location>
        <begin position="1"/>
        <end position="26"/>
    </location>
</feature>
<evidence type="ECO:0000313" key="3">
    <source>
        <dbReference type="EMBL" id="EDQ84242.1"/>
    </source>
</evidence>
<reference evidence="3 4" key="1">
    <citation type="journal article" date="2008" name="Nature">
        <title>The genome of the choanoflagellate Monosiga brevicollis and the origin of metazoans.</title>
        <authorList>
            <consortium name="JGI Sequencing"/>
            <person name="King N."/>
            <person name="Westbrook M.J."/>
            <person name="Young S.L."/>
            <person name="Kuo A."/>
            <person name="Abedin M."/>
            <person name="Chapman J."/>
            <person name="Fairclough S."/>
            <person name="Hellsten U."/>
            <person name="Isogai Y."/>
            <person name="Letunic I."/>
            <person name="Marr M."/>
            <person name="Pincus D."/>
            <person name="Putnam N."/>
            <person name="Rokas A."/>
            <person name="Wright K.J."/>
            <person name="Zuzow R."/>
            <person name="Dirks W."/>
            <person name="Good M."/>
            <person name="Goodstein D."/>
            <person name="Lemons D."/>
            <person name="Li W."/>
            <person name="Lyons J.B."/>
            <person name="Morris A."/>
            <person name="Nichols S."/>
            <person name="Richter D.J."/>
            <person name="Salamov A."/>
            <person name="Bork P."/>
            <person name="Lim W.A."/>
            <person name="Manning G."/>
            <person name="Miller W.T."/>
            <person name="McGinnis W."/>
            <person name="Shapiro H."/>
            <person name="Tjian R."/>
            <person name="Grigoriev I.V."/>
            <person name="Rokhsar D."/>
        </authorList>
    </citation>
    <scope>NUCLEOTIDE SEQUENCE [LARGE SCALE GENOMIC DNA]</scope>
    <source>
        <strain evidence="4">MX1 / ATCC 50154</strain>
    </source>
</reference>
<feature type="region of interest" description="Disordered" evidence="1">
    <location>
        <begin position="129"/>
        <end position="212"/>
    </location>
</feature>
<keyword evidence="4" id="KW-1185">Reference proteome</keyword>
<evidence type="ECO:0000313" key="4">
    <source>
        <dbReference type="Proteomes" id="UP000001357"/>
    </source>
</evidence>
<accession>A9VE07</accession>
<evidence type="ECO:0000256" key="2">
    <source>
        <dbReference type="SAM" id="SignalP"/>
    </source>
</evidence>
<protein>
    <submittedName>
        <fullName evidence="3">Uncharacterized protein</fullName>
    </submittedName>
</protein>
<proteinExistence type="predicted"/>
<feature type="chain" id="PRO_5002745403" evidence="2">
    <location>
        <begin position="27"/>
        <end position="311"/>
    </location>
</feature>
<dbReference type="EMBL" id="CH991593">
    <property type="protein sequence ID" value="EDQ84242.1"/>
    <property type="molecule type" value="Genomic_DNA"/>
</dbReference>
<dbReference type="RefSeq" id="XP_001750966.1">
    <property type="nucleotide sequence ID" value="XM_001750914.1"/>
</dbReference>
<dbReference type="Proteomes" id="UP000001357">
    <property type="component" value="Unassembled WGS sequence"/>
</dbReference>
<organism evidence="3 4">
    <name type="scientific">Monosiga brevicollis</name>
    <name type="common">Choanoflagellate</name>
    <dbReference type="NCBI Taxonomy" id="81824"/>
    <lineage>
        <taxon>Eukaryota</taxon>
        <taxon>Choanoflagellata</taxon>
        <taxon>Craspedida</taxon>
        <taxon>Salpingoecidae</taxon>
        <taxon>Monosiga</taxon>
    </lineage>
</organism>
<dbReference type="InParanoid" id="A9VE07"/>
<dbReference type="AlphaFoldDB" id="A9VE07"/>
<sequence length="311" mass="33577">MSLLTIPSSALPISVAFAALIASTHGLGEDAQVVVGYTSLSMTVSAEQCDTSGILFMANVALFIMHRRLMRSTNKIIANPPKNDVSRRPSYTLQPQMLDLDLVDPIENNRVEHAITTFEDLVNNLQSAYEEDDDGSRPRRSTLRQVSDLELSRLATPASEAMSADDSLNETRSDDDIDDAAGFAGRHARLDSASPDLDSSHIPAHDSRLDTPLEPSASAILNSRQHYSMTGQTPGLSPHPVNSNCAQRLNLEPYAMAGFANMQFSSLPVTSPAPNMVMVTPPQNTIPYSGEALSLVSPRSESSPSQMNTLP</sequence>
<dbReference type="KEGG" id="mbr:MONBRDRAFT_30461"/>
<gene>
    <name evidence="3" type="ORF">MONBRDRAFT_30461</name>
</gene>
<name>A9VE07_MONBE</name>
<keyword evidence="2" id="KW-0732">Signal</keyword>
<dbReference type="GeneID" id="5896214"/>